<sequence>MTLQEKIANELNVKSVIDPKQEMEKRIDFLKNYLQKTGAKGFVLGISGGQDSSLAGRLAQMAVEQLRSEGVQAEFTAVRLPHGIQQDEDDAQLALKFIKPDHSLSFDIASTVSSFVSQFQTVTGEALADFHKGNVKARVRMITQYAIGGQKQLLVIGTDHAAEAVTGFFTKYGDGGADLLPLTGLTKRQGRRLLEELGAPARLYTKSPTADLLDEKPQQADETELGLTYDEIDDYLEGKTVSPETAQVIEKRYLVTEHKRQLPASSFDDWWK</sequence>
<dbReference type="EMBL" id="JAQKAB010000004">
    <property type="protein sequence ID" value="MDA7026430.1"/>
    <property type="molecule type" value="Genomic_DNA"/>
</dbReference>
<dbReference type="GO" id="GO:0008795">
    <property type="term" value="F:NAD+ synthase activity"/>
    <property type="evidence" value="ECO:0007669"/>
    <property type="project" value="UniProtKB-EC"/>
</dbReference>
<dbReference type="NCBIfam" id="NF001979">
    <property type="entry name" value="PRK00768.1"/>
    <property type="match status" value="1"/>
</dbReference>
<evidence type="ECO:0000256" key="7">
    <source>
        <dbReference type="ARBA" id="ARBA00023027"/>
    </source>
</evidence>
<dbReference type="SUPFAM" id="SSF52402">
    <property type="entry name" value="Adenine nucleotide alpha hydrolases-like"/>
    <property type="match status" value="1"/>
</dbReference>
<feature type="binding site" evidence="8">
    <location>
        <position position="158"/>
    </location>
    <ligand>
        <name>ATP</name>
        <dbReference type="ChEBI" id="CHEBI:30616"/>
    </ligand>
</feature>
<feature type="binding site" description="in other chain" evidence="8">
    <location>
        <position position="171"/>
    </location>
    <ligand>
        <name>deamido-NAD(+)</name>
        <dbReference type="ChEBI" id="CHEBI:58437"/>
        <note>ligand shared between two neighboring subunits</note>
    </ligand>
</feature>
<comment type="subunit">
    <text evidence="8">Homodimer.</text>
</comment>
<keyword evidence="6 8" id="KW-0460">Magnesium</keyword>
<proteinExistence type="inferred from homology"/>
<dbReference type="PANTHER" id="PTHR23090">
    <property type="entry name" value="NH 3 /GLUTAMINE-DEPENDENT NAD + SYNTHETASE"/>
    <property type="match status" value="1"/>
</dbReference>
<dbReference type="EC" id="6.3.1.5" evidence="8 10"/>
<organism evidence="12 13">
    <name type="scientific">Bacillus changyiensis</name>
    <dbReference type="NCBI Taxonomy" id="3004103"/>
    <lineage>
        <taxon>Bacteria</taxon>
        <taxon>Bacillati</taxon>
        <taxon>Bacillota</taxon>
        <taxon>Bacilli</taxon>
        <taxon>Bacillales</taxon>
        <taxon>Bacillaceae</taxon>
        <taxon>Bacillus</taxon>
    </lineage>
</organism>
<evidence type="ECO:0000256" key="1">
    <source>
        <dbReference type="ARBA" id="ARBA00005859"/>
    </source>
</evidence>
<dbReference type="Proteomes" id="UP001211894">
    <property type="component" value="Unassembled WGS sequence"/>
</dbReference>
<keyword evidence="3 8" id="KW-0479">Metal-binding</keyword>
<feature type="binding site" description="in other chain" evidence="8">
    <location>
        <position position="138"/>
    </location>
    <ligand>
        <name>deamido-NAD(+)</name>
        <dbReference type="ChEBI" id="CHEBI:58437"/>
        <note>ligand shared between two neighboring subunits</note>
    </ligand>
</feature>
<name>A0ABT4X2D0_9BACI</name>
<feature type="binding site" evidence="8">
    <location>
        <position position="163"/>
    </location>
    <ligand>
        <name>Mg(2+)</name>
        <dbReference type="ChEBI" id="CHEBI:18420"/>
    </ligand>
</feature>
<comment type="catalytic activity">
    <reaction evidence="8 10">
        <text>deamido-NAD(+) + NH4(+) + ATP = AMP + diphosphate + NAD(+) + H(+)</text>
        <dbReference type="Rhea" id="RHEA:21188"/>
        <dbReference type="ChEBI" id="CHEBI:15378"/>
        <dbReference type="ChEBI" id="CHEBI:28938"/>
        <dbReference type="ChEBI" id="CHEBI:30616"/>
        <dbReference type="ChEBI" id="CHEBI:33019"/>
        <dbReference type="ChEBI" id="CHEBI:57540"/>
        <dbReference type="ChEBI" id="CHEBI:58437"/>
        <dbReference type="ChEBI" id="CHEBI:456215"/>
        <dbReference type="EC" id="6.3.1.5"/>
    </reaction>
</comment>
<accession>A0ABT4X2D0</accession>
<feature type="binding site" evidence="8">
    <location>
        <begin position="45"/>
        <end position="52"/>
    </location>
    <ligand>
        <name>ATP</name>
        <dbReference type="ChEBI" id="CHEBI:30616"/>
    </ligand>
</feature>
<keyword evidence="7 8" id="KW-0520">NAD</keyword>
<dbReference type="NCBIfam" id="TIGR00552">
    <property type="entry name" value="nadE"/>
    <property type="match status" value="1"/>
</dbReference>
<evidence type="ECO:0000256" key="5">
    <source>
        <dbReference type="ARBA" id="ARBA00022840"/>
    </source>
</evidence>
<reference evidence="12 13" key="1">
    <citation type="submission" date="2023-01" db="EMBL/GenBank/DDBJ databases">
        <title>Bacillus changyiensis sp. nov., isolated from a coastal deposit.</title>
        <authorList>
            <person name="Xiao G."/>
            <person name="Lai Q."/>
            <person name="Hu Z."/>
            <person name="Shao Z."/>
        </authorList>
    </citation>
    <scope>NUCLEOTIDE SEQUENCE [LARGE SCALE GENOMIC DNA]</scope>
    <source>
        <strain evidence="12 13">CLL-7-23</strain>
    </source>
</reference>
<evidence type="ECO:0000256" key="8">
    <source>
        <dbReference type="HAMAP-Rule" id="MF_00193"/>
    </source>
</evidence>
<dbReference type="InterPro" id="IPR022926">
    <property type="entry name" value="NH(3)-dep_NAD(+)_synth"/>
</dbReference>
<dbReference type="HAMAP" id="MF_00193">
    <property type="entry name" value="NadE_ammonia_dep"/>
    <property type="match status" value="1"/>
</dbReference>
<dbReference type="InterPro" id="IPR022310">
    <property type="entry name" value="NAD/GMP_synthase"/>
</dbReference>
<dbReference type="RefSeq" id="WP_271340293.1">
    <property type="nucleotide sequence ID" value="NZ_JAQKAB010000004.1"/>
</dbReference>
<feature type="binding site" description="in other chain" evidence="8">
    <location>
        <begin position="258"/>
        <end position="259"/>
    </location>
    <ligand>
        <name>deamido-NAD(+)</name>
        <dbReference type="ChEBI" id="CHEBI:58437"/>
        <note>ligand shared between two neighboring subunits</note>
    </ligand>
</feature>
<comment type="pathway">
    <text evidence="8">Cofactor biosynthesis; NAD(+) biosynthesis; NAD(+) from deamido-NAD(+) (ammonia route): step 1/1.</text>
</comment>
<keyword evidence="5 8" id="KW-0067">ATP-binding</keyword>
<feature type="domain" description="NAD/GMP synthase" evidence="11">
    <location>
        <begin position="23"/>
        <end position="263"/>
    </location>
</feature>
<evidence type="ECO:0000256" key="10">
    <source>
        <dbReference type="RuleBase" id="RU003812"/>
    </source>
</evidence>
<dbReference type="InterPro" id="IPR014729">
    <property type="entry name" value="Rossmann-like_a/b/a_fold"/>
</dbReference>
<dbReference type="Pfam" id="PF02540">
    <property type="entry name" value="NAD_synthase"/>
    <property type="match status" value="1"/>
</dbReference>
<feature type="binding site" evidence="8">
    <location>
        <position position="209"/>
    </location>
    <ligand>
        <name>ATP</name>
        <dbReference type="ChEBI" id="CHEBI:30616"/>
    </ligand>
</feature>
<evidence type="ECO:0000256" key="4">
    <source>
        <dbReference type="ARBA" id="ARBA00022741"/>
    </source>
</evidence>
<keyword evidence="13" id="KW-1185">Reference proteome</keyword>
<feature type="binding site" evidence="8">
    <location>
        <position position="51"/>
    </location>
    <ligand>
        <name>Mg(2+)</name>
        <dbReference type="ChEBI" id="CHEBI:18420"/>
    </ligand>
</feature>
<evidence type="ECO:0000256" key="3">
    <source>
        <dbReference type="ARBA" id="ARBA00022723"/>
    </source>
</evidence>
<feature type="binding site" evidence="8">
    <location>
        <position position="187"/>
    </location>
    <ligand>
        <name>ATP</name>
        <dbReference type="ChEBI" id="CHEBI:30616"/>
    </ligand>
</feature>
<keyword evidence="4 8" id="KW-0547">Nucleotide-binding</keyword>
<evidence type="ECO:0000313" key="13">
    <source>
        <dbReference type="Proteomes" id="UP001211894"/>
    </source>
</evidence>
<dbReference type="PANTHER" id="PTHR23090:SF7">
    <property type="entry name" value="NH(3)-DEPENDENT NAD(+) SYNTHETASE"/>
    <property type="match status" value="1"/>
</dbReference>
<comment type="caution">
    <text evidence="12">The sequence shown here is derived from an EMBL/GenBank/DDBJ whole genome shotgun (WGS) entry which is preliminary data.</text>
</comment>
<keyword evidence="2 8" id="KW-0436">Ligase</keyword>
<evidence type="ECO:0000313" key="12">
    <source>
        <dbReference type="EMBL" id="MDA7026430.1"/>
    </source>
</evidence>
<comment type="function">
    <text evidence="8">Catalyzes the ATP-dependent amidation of deamido-NAD to form NAD. Uses ammonia as a nitrogen source.</text>
</comment>
<feature type="binding site" evidence="8">
    <location>
        <position position="178"/>
    </location>
    <ligand>
        <name>deamido-NAD(+)</name>
        <dbReference type="ChEBI" id="CHEBI:58437"/>
        <note>ligand shared between two neighboring subunits</note>
    </ligand>
</feature>
<evidence type="ECO:0000256" key="6">
    <source>
        <dbReference type="ARBA" id="ARBA00022842"/>
    </source>
</evidence>
<gene>
    <name evidence="8 12" type="primary">nadE</name>
    <name evidence="12" type="ORF">PJ311_07340</name>
</gene>
<dbReference type="InterPro" id="IPR003694">
    <property type="entry name" value="NAD_synthase"/>
</dbReference>
<evidence type="ECO:0000259" key="11">
    <source>
        <dbReference type="Pfam" id="PF02540"/>
    </source>
</evidence>
<comment type="similarity">
    <text evidence="1 8 9">Belongs to the NAD synthetase family.</text>
</comment>
<dbReference type="Gene3D" id="3.40.50.620">
    <property type="entry name" value="HUPs"/>
    <property type="match status" value="1"/>
</dbReference>
<dbReference type="CDD" id="cd00553">
    <property type="entry name" value="NAD_synthase"/>
    <property type="match status" value="1"/>
</dbReference>
<evidence type="ECO:0000256" key="2">
    <source>
        <dbReference type="ARBA" id="ARBA00022598"/>
    </source>
</evidence>
<protein>
    <recommendedName>
        <fullName evidence="8 10">NH(3)-dependent NAD(+) synthetase</fullName>
        <ecNumber evidence="8 10">6.3.1.5</ecNumber>
    </recommendedName>
</protein>
<evidence type="ECO:0000256" key="9">
    <source>
        <dbReference type="RuleBase" id="RU003811"/>
    </source>
</evidence>